<dbReference type="Gene3D" id="2.70.98.70">
    <property type="match status" value="1"/>
</dbReference>
<feature type="chain" id="PRO_5020614770" evidence="2">
    <location>
        <begin position="22"/>
        <end position="656"/>
    </location>
</feature>
<reference evidence="4 5" key="1">
    <citation type="submission" date="2019-02" db="EMBL/GenBank/DDBJ databases">
        <title>Arundinibacter roseus gen. nov., sp. nov., a new member of the family Cytophagaceae.</title>
        <authorList>
            <person name="Szuroczki S."/>
            <person name="Khayer B."/>
            <person name="Sproer C."/>
            <person name="Toumi M."/>
            <person name="Szabo A."/>
            <person name="Felfoldi T."/>
            <person name="Schumann P."/>
            <person name="Toth E."/>
        </authorList>
    </citation>
    <scope>NUCLEOTIDE SEQUENCE [LARGE SCALE GENOMIC DNA]</scope>
    <source>
        <strain evidence="4 5">DMA-k-7a</strain>
    </source>
</reference>
<organism evidence="4 5">
    <name type="scientific">Arundinibacter roseus</name>
    <dbReference type="NCBI Taxonomy" id="2070510"/>
    <lineage>
        <taxon>Bacteria</taxon>
        <taxon>Pseudomonadati</taxon>
        <taxon>Bacteroidota</taxon>
        <taxon>Cytophagia</taxon>
        <taxon>Cytophagales</taxon>
        <taxon>Spirosomataceae</taxon>
        <taxon>Arundinibacter</taxon>
    </lineage>
</organism>
<dbReference type="AlphaFoldDB" id="A0A4R4K952"/>
<evidence type="ECO:0000313" key="5">
    <source>
        <dbReference type="Proteomes" id="UP000295706"/>
    </source>
</evidence>
<dbReference type="Pfam" id="PF07940">
    <property type="entry name" value="Hepar_II_III_C"/>
    <property type="match status" value="1"/>
</dbReference>
<dbReference type="Proteomes" id="UP000295706">
    <property type="component" value="Unassembled WGS sequence"/>
</dbReference>
<dbReference type="Gene3D" id="1.50.10.100">
    <property type="entry name" value="Chondroitin AC/alginate lyase"/>
    <property type="match status" value="1"/>
</dbReference>
<dbReference type="GO" id="GO:0030313">
    <property type="term" value="C:cell envelope"/>
    <property type="evidence" value="ECO:0007669"/>
    <property type="project" value="UniProtKB-SubCell"/>
</dbReference>
<dbReference type="InterPro" id="IPR012480">
    <property type="entry name" value="Hepar_II_III_C"/>
</dbReference>
<feature type="domain" description="Heparinase II/III-like C-terminal" evidence="3">
    <location>
        <begin position="421"/>
        <end position="572"/>
    </location>
</feature>
<keyword evidence="5" id="KW-1185">Reference proteome</keyword>
<proteinExistence type="predicted"/>
<dbReference type="GO" id="GO:0016829">
    <property type="term" value="F:lyase activity"/>
    <property type="evidence" value="ECO:0007669"/>
    <property type="project" value="InterPro"/>
</dbReference>
<evidence type="ECO:0000256" key="1">
    <source>
        <dbReference type="ARBA" id="ARBA00004196"/>
    </source>
</evidence>
<gene>
    <name evidence="4" type="ORF">EZE20_17310</name>
</gene>
<comment type="caution">
    <text evidence="4">The sequence shown here is derived from an EMBL/GenBank/DDBJ whole genome shotgun (WGS) entry which is preliminary data.</text>
</comment>
<dbReference type="InterPro" id="IPR008929">
    <property type="entry name" value="Chondroitin_lyas"/>
</dbReference>
<accession>A0A4R4K952</accession>
<sequence>MRNYLSIVFLAGFLVLNSAKAQELTNVITNTYSRGDINKALVRDHSWINYPAYTDRDAWTKLPEQTRTNAIKQGEKYLGFEWPSIKATDYLEFTRSGNRAIVDDKNREFSEAFRALLMAELMEGKGRFRDDLINGVFSLCERTYWGSSAHFYLYGHEGSMDKPTTVVPDLDDPVIDLVVGDLAADLAWSFYFLHDEFDKVSPVISKRIKDELNRKVLEPYYTRNDFWWIYGWRGEGNVNNWNPWVNYNVLTCILLMEQDPVKKADALYKSLGSVDQFINNYPQDGSCSEGPGYWSSAVGRFYSYLDLVHRVTKGQIDIFQNQKVKEMARYIYRVYISKGMYYTNYADAAHKIERGPAPLHRIGTRIDDPELTGFAAFLHKHSGDQDGGLGGRIGESLEILFEPINWAATTPKEPLISEFYFPDWDAVIARDQAGTTDGFYFSAKGGSNNEQHNHNDVGSFMLHFNGDPIFIDLGVGTYTRETFGRGRYDIWTMQSNYHNLPVINGLGQKNGGAFKATNSSYTPSKNAISYSTDLAKAYTEQAHVKSWQRTYTLQRGKKFIIRDQYQLAENSGKTSLHFMTKLPAEIIQPGMIRLRGDDFDMQMKYNQDLLTASIENIKIDDPKLLSNLGNEVNRLVFEVKNKGLNGVLTFEVTPVK</sequence>
<evidence type="ECO:0000259" key="3">
    <source>
        <dbReference type="Pfam" id="PF07940"/>
    </source>
</evidence>
<protein>
    <submittedName>
        <fullName evidence="4">Heparinase</fullName>
    </submittedName>
</protein>
<dbReference type="OrthoDB" id="9793856at2"/>
<keyword evidence="2" id="KW-0732">Signal</keyword>
<comment type="subcellular location">
    <subcellularLocation>
        <location evidence="1">Cell envelope</location>
    </subcellularLocation>
</comment>
<feature type="signal peptide" evidence="2">
    <location>
        <begin position="1"/>
        <end position="21"/>
    </location>
</feature>
<evidence type="ECO:0000256" key="2">
    <source>
        <dbReference type="SAM" id="SignalP"/>
    </source>
</evidence>
<name>A0A4R4K952_9BACT</name>
<dbReference type="RefSeq" id="WP_132119985.1">
    <property type="nucleotide sequence ID" value="NZ_SMJU01000011.1"/>
</dbReference>
<dbReference type="EMBL" id="SMJU01000011">
    <property type="protein sequence ID" value="TDB62699.1"/>
    <property type="molecule type" value="Genomic_DNA"/>
</dbReference>
<evidence type="ECO:0000313" key="4">
    <source>
        <dbReference type="EMBL" id="TDB62699.1"/>
    </source>
</evidence>
<dbReference type="SUPFAM" id="SSF48230">
    <property type="entry name" value="Chondroitin AC/alginate lyase"/>
    <property type="match status" value="1"/>
</dbReference>